<dbReference type="PANTHER" id="PTHR13096:SF9">
    <property type="entry name" value="BIFUNCTIONAL LYSINE-SPECIFIC DEMETHYLASE AND HISTIDYL-HYDROXYLASE"/>
    <property type="match status" value="1"/>
</dbReference>
<dbReference type="InterPro" id="IPR003347">
    <property type="entry name" value="JmjC_dom"/>
</dbReference>
<dbReference type="SUPFAM" id="SSF51197">
    <property type="entry name" value="Clavaminate synthase-like"/>
    <property type="match status" value="1"/>
</dbReference>
<keyword evidence="3" id="KW-0408">Iron</keyword>
<dbReference type="PROSITE" id="PS51184">
    <property type="entry name" value="JMJC"/>
    <property type="match status" value="1"/>
</dbReference>
<dbReference type="EMBL" id="JBHSKL010000037">
    <property type="protein sequence ID" value="MFC5228002.1"/>
    <property type="molecule type" value="Genomic_DNA"/>
</dbReference>
<accession>A0ABW0DEZ5</accession>
<comment type="caution">
    <text evidence="5">The sequence shown here is derived from an EMBL/GenBank/DDBJ whole genome shotgun (WGS) entry which is preliminary data.</text>
</comment>
<evidence type="ECO:0000256" key="1">
    <source>
        <dbReference type="ARBA" id="ARBA00001954"/>
    </source>
</evidence>
<comment type="cofactor">
    <cofactor evidence="1">
        <name>Fe(2+)</name>
        <dbReference type="ChEBI" id="CHEBI:29033"/>
    </cofactor>
</comment>
<evidence type="ECO:0000256" key="3">
    <source>
        <dbReference type="ARBA" id="ARBA00023004"/>
    </source>
</evidence>
<evidence type="ECO:0000313" key="5">
    <source>
        <dbReference type="EMBL" id="MFC5228002.1"/>
    </source>
</evidence>
<dbReference type="PANTHER" id="PTHR13096">
    <property type="entry name" value="MINA53 MYC INDUCED NUCLEAR ANTIGEN"/>
    <property type="match status" value="1"/>
</dbReference>
<protein>
    <submittedName>
        <fullName evidence="5">JmjC domain-containing protein</fullName>
    </submittedName>
</protein>
<gene>
    <name evidence="5" type="ORF">ACFPN6_26210</name>
</gene>
<evidence type="ECO:0000256" key="2">
    <source>
        <dbReference type="ARBA" id="ARBA00022723"/>
    </source>
</evidence>
<name>A0ABW0DEZ5_STRFI</name>
<evidence type="ECO:0000259" key="4">
    <source>
        <dbReference type="PROSITE" id="PS51184"/>
    </source>
</evidence>
<dbReference type="RefSeq" id="WP_344642608.1">
    <property type="nucleotide sequence ID" value="NZ_BAAASS010000002.1"/>
</dbReference>
<dbReference type="InterPro" id="IPR039994">
    <property type="entry name" value="NO66-like"/>
</dbReference>
<keyword evidence="2" id="KW-0479">Metal-binding</keyword>
<organism evidence="5 6">
    <name type="scientific">Streptomyces fimbriatus</name>
    <dbReference type="NCBI Taxonomy" id="68197"/>
    <lineage>
        <taxon>Bacteria</taxon>
        <taxon>Bacillati</taxon>
        <taxon>Actinomycetota</taxon>
        <taxon>Actinomycetes</taxon>
        <taxon>Kitasatosporales</taxon>
        <taxon>Streptomycetaceae</taxon>
        <taxon>Streptomyces</taxon>
    </lineage>
</organism>
<dbReference type="Proteomes" id="UP001596156">
    <property type="component" value="Unassembled WGS sequence"/>
</dbReference>
<proteinExistence type="predicted"/>
<feature type="domain" description="JmjC" evidence="4">
    <location>
        <begin position="95"/>
        <end position="231"/>
    </location>
</feature>
<reference evidence="6" key="1">
    <citation type="journal article" date="2019" name="Int. J. Syst. Evol. Microbiol.">
        <title>The Global Catalogue of Microorganisms (GCM) 10K type strain sequencing project: providing services to taxonomists for standard genome sequencing and annotation.</title>
        <authorList>
            <consortium name="The Broad Institute Genomics Platform"/>
            <consortium name="The Broad Institute Genome Sequencing Center for Infectious Disease"/>
            <person name="Wu L."/>
            <person name="Ma J."/>
        </authorList>
    </citation>
    <scope>NUCLEOTIDE SEQUENCE [LARGE SCALE GENOMIC DNA]</scope>
    <source>
        <strain evidence="6">CCM 8479</strain>
    </source>
</reference>
<dbReference type="Gene3D" id="2.60.120.650">
    <property type="entry name" value="Cupin"/>
    <property type="match status" value="1"/>
</dbReference>
<sequence>MVLERLVSDTDELREAWETTPLHSRDLGDFDDVFGMTLAEDLVVNRGLRIPYLRLLRDGGYVPATRFTHRTGTGAGQADGVADPHAVLREMERGATVVLRGLVRYCPEVADFCEQLSREFGFPTSAGAYLTPANSRGAGPHFDPMSVLVRQVHGVKHWRLQAAPTQWPRTMPAPGERYDTPVIAELDLHPGDSLYIPRGVVHDAWTTDSESIHITFSGDTPPMWADILHDLLDQAAASDPALRETFPWRFADIPDIIAAQAKERLAALRAFLDTVDTDELADRIIDRHAALPAPAPRGCLATALAAGTRTTEPPQ</sequence>
<dbReference type="Pfam" id="PF08007">
    <property type="entry name" value="JmjC_2"/>
    <property type="match status" value="1"/>
</dbReference>
<keyword evidence="6" id="KW-1185">Reference proteome</keyword>
<evidence type="ECO:0000313" key="6">
    <source>
        <dbReference type="Proteomes" id="UP001596156"/>
    </source>
</evidence>